<dbReference type="Pfam" id="PF13545">
    <property type="entry name" value="HTH_Crp_2"/>
    <property type="match status" value="1"/>
</dbReference>
<accession>A0A1T1ATG2</accession>
<proteinExistence type="predicted"/>
<evidence type="ECO:0000256" key="3">
    <source>
        <dbReference type="ARBA" id="ARBA00023163"/>
    </source>
</evidence>
<dbReference type="RefSeq" id="WP_078365239.1">
    <property type="nucleotide sequence ID" value="NZ_MTJN01000002.1"/>
</dbReference>
<dbReference type="GO" id="GO:0003677">
    <property type="term" value="F:DNA binding"/>
    <property type="evidence" value="ECO:0007669"/>
    <property type="project" value="UniProtKB-KW"/>
</dbReference>
<dbReference type="InterPro" id="IPR036390">
    <property type="entry name" value="WH_DNA-bd_sf"/>
</dbReference>
<keyword evidence="3" id="KW-0804">Transcription</keyword>
<dbReference type="PANTHER" id="PTHR24567:SF74">
    <property type="entry name" value="HTH-TYPE TRANSCRIPTIONAL REGULATOR ARCR"/>
    <property type="match status" value="1"/>
</dbReference>
<name>A0A1T1ATG2_RHOFE</name>
<protein>
    <submittedName>
        <fullName evidence="5">Crp/Fnr family transcriptional regulator</fullName>
    </submittedName>
</protein>
<dbReference type="EMBL" id="MTJN01000002">
    <property type="protein sequence ID" value="OOV07396.1"/>
    <property type="molecule type" value="Genomic_DNA"/>
</dbReference>
<dbReference type="SMART" id="SM00419">
    <property type="entry name" value="HTH_CRP"/>
    <property type="match status" value="1"/>
</dbReference>
<dbReference type="AlphaFoldDB" id="A0A1T1ATG2"/>
<dbReference type="SUPFAM" id="SSF51206">
    <property type="entry name" value="cAMP-binding domain-like"/>
    <property type="match status" value="1"/>
</dbReference>
<dbReference type="OrthoDB" id="8969464at2"/>
<dbReference type="InterPro" id="IPR014710">
    <property type="entry name" value="RmlC-like_jellyroll"/>
</dbReference>
<keyword evidence="6" id="KW-1185">Reference proteome</keyword>
<keyword evidence="2" id="KW-0238">DNA-binding</keyword>
<keyword evidence="1" id="KW-0805">Transcription regulation</keyword>
<dbReference type="GO" id="GO:0005829">
    <property type="term" value="C:cytosol"/>
    <property type="evidence" value="ECO:0007669"/>
    <property type="project" value="TreeGrafter"/>
</dbReference>
<evidence type="ECO:0000313" key="6">
    <source>
        <dbReference type="Proteomes" id="UP000190750"/>
    </source>
</evidence>
<dbReference type="PROSITE" id="PS51063">
    <property type="entry name" value="HTH_CRP_2"/>
    <property type="match status" value="1"/>
</dbReference>
<dbReference type="GO" id="GO:0003700">
    <property type="term" value="F:DNA-binding transcription factor activity"/>
    <property type="evidence" value="ECO:0007669"/>
    <property type="project" value="TreeGrafter"/>
</dbReference>
<dbReference type="InterPro" id="IPR012318">
    <property type="entry name" value="HTH_CRP"/>
</dbReference>
<sequence>MQITSRPTGDPRQNHFLAALPESVWTRWRTQLEFVDLPLDKSLHTSGATPAYVYFPTTAIVSLLYITRDGASTEIGALGNDGVVGIDALMGASTVASEAVVQSAGSGYRLNAHAVRQELSQGGPALPLLLRYAHAQVAQMAQLAVCNHFHSVEQKFCRRLLIGLDRSSQRELTMTHEQFSNLLGVRRESITTAAHKLQLSGVIRYRRGHVTVLDRQRLERGACECYAAAKKQYQSTMPPLPLPLAA</sequence>
<evidence type="ECO:0000313" key="5">
    <source>
        <dbReference type="EMBL" id="OOV07396.1"/>
    </source>
</evidence>
<dbReference type="InterPro" id="IPR050397">
    <property type="entry name" value="Env_Response_Regulators"/>
</dbReference>
<dbReference type="InterPro" id="IPR018490">
    <property type="entry name" value="cNMP-bd_dom_sf"/>
</dbReference>
<dbReference type="STRING" id="28066.RF819_12230"/>
<evidence type="ECO:0000259" key="4">
    <source>
        <dbReference type="PROSITE" id="PS51063"/>
    </source>
</evidence>
<gene>
    <name evidence="5" type="ORF">RF819_12230</name>
</gene>
<organism evidence="5 6">
    <name type="scientific">Rhodoferax fermentans</name>
    <dbReference type="NCBI Taxonomy" id="28066"/>
    <lineage>
        <taxon>Bacteria</taxon>
        <taxon>Pseudomonadati</taxon>
        <taxon>Pseudomonadota</taxon>
        <taxon>Betaproteobacteria</taxon>
        <taxon>Burkholderiales</taxon>
        <taxon>Comamonadaceae</taxon>
        <taxon>Rhodoferax</taxon>
    </lineage>
</organism>
<comment type="caution">
    <text evidence="5">The sequence shown here is derived from an EMBL/GenBank/DDBJ whole genome shotgun (WGS) entry which is preliminary data.</text>
</comment>
<dbReference type="SUPFAM" id="SSF46785">
    <property type="entry name" value="Winged helix' DNA-binding domain"/>
    <property type="match status" value="1"/>
</dbReference>
<evidence type="ECO:0000256" key="2">
    <source>
        <dbReference type="ARBA" id="ARBA00023125"/>
    </source>
</evidence>
<dbReference type="Gene3D" id="2.60.120.10">
    <property type="entry name" value="Jelly Rolls"/>
    <property type="match status" value="1"/>
</dbReference>
<reference evidence="5 6" key="1">
    <citation type="submission" date="2017-01" db="EMBL/GenBank/DDBJ databases">
        <title>Genome sequencing of Rhodoferax fermentans JCM 7819.</title>
        <authorList>
            <person name="Kim Y.J."/>
            <person name="Farh M.E.-A."/>
            <person name="Yang D.-C."/>
        </authorList>
    </citation>
    <scope>NUCLEOTIDE SEQUENCE [LARGE SCALE GENOMIC DNA]</scope>
    <source>
        <strain evidence="5 6">JCM 7819</strain>
    </source>
</reference>
<dbReference type="Proteomes" id="UP000190750">
    <property type="component" value="Unassembled WGS sequence"/>
</dbReference>
<dbReference type="PANTHER" id="PTHR24567">
    <property type="entry name" value="CRP FAMILY TRANSCRIPTIONAL REGULATORY PROTEIN"/>
    <property type="match status" value="1"/>
</dbReference>
<evidence type="ECO:0000256" key="1">
    <source>
        <dbReference type="ARBA" id="ARBA00023015"/>
    </source>
</evidence>
<feature type="domain" description="HTH crp-type" evidence="4">
    <location>
        <begin position="150"/>
        <end position="216"/>
    </location>
</feature>